<dbReference type="InterPro" id="IPR050706">
    <property type="entry name" value="Cyclic-di-GMP_PDE-like"/>
</dbReference>
<reference evidence="2 3" key="1">
    <citation type="submission" date="2021-12" db="EMBL/GenBank/DDBJ databases">
        <title>Siccirubricoccus leaddurans sp. nov., a high concentration Zn2+ tolerance bacterium.</title>
        <authorList>
            <person name="Cao Y."/>
        </authorList>
    </citation>
    <scope>NUCLEOTIDE SEQUENCE [LARGE SCALE GENOMIC DNA]</scope>
    <source>
        <strain evidence="2 3">KC 17139</strain>
    </source>
</reference>
<dbReference type="Pfam" id="PF00563">
    <property type="entry name" value="EAL"/>
    <property type="match status" value="1"/>
</dbReference>
<sequence>MESEEGEPPHRPRPVTDRERFLTFALAAAEMLLEVSSAGRILFAAGAFQSRLGRSPDSLVGAHVREVLALPDHAAFEIAFNILLSRDRLPPTLFHLANAGATAMACSGLRLLGRDADRLCLTFAALPLAGAAEGPRIGGPAPLRDAANALARGVAPAGTLGLLEIHAPEGSLAPDGELTRLVREELATSIAPDSLAGELAAGRFGVISRTRADLAAVGAKIEALARASGLAASVATEALALDDASLTPMQMTRALRYALSVFGRGGAAALAEAGFDGGLAGFVAGACARTVRLRQAIAERKFRLAFQPIVRLADRRPHHYEALLRPEADIEAPLVMAQDFVIFAEALGLSEELDWAVLLAVCSAARRSGGPRIAANLSGLSLQSPGFRAALVKLLESEPLLARRLLFEITETAEIEEEAEAVRTVEALRGLGVPLCIDDFGAGAAAFRYLRTLRVDYVKIDGLYVQNAMRSPVDRGIVASMVDLARTVGAQVVAEWVETEAEAALMQELGVEFGQGWLFGRPGPLPG</sequence>
<dbReference type="InterPro" id="IPR001633">
    <property type="entry name" value="EAL_dom"/>
</dbReference>
<gene>
    <name evidence="2" type="ORF">JYK14_20505</name>
</gene>
<dbReference type="Proteomes" id="UP001523392">
    <property type="component" value="Unassembled WGS sequence"/>
</dbReference>
<dbReference type="SUPFAM" id="SSF55785">
    <property type="entry name" value="PYP-like sensor domain (PAS domain)"/>
    <property type="match status" value="1"/>
</dbReference>
<dbReference type="CDD" id="cd01948">
    <property type="entry name" value="EAL"/>
    <property type="match status" value="1"/>
</dbReference>
<dbReference type="PANTHER" id="PTHR33121:SF79">
    <property type="entry name" value="CYCLIC DI-GMP PHOSPHODIESTERASE PDED-RELATED"/>
    <property type="match status" value="1"/>
</dbReference>
<dbReference type="SMART" id="SM00052">
    <property type="entry name" value="EAL"/>
    <property type="match status" value="1"/>
</dbReference>
<dbReference type="SUPFAM" id="SSF141868">
    <property type="entry name" value="EAL domain-like"/>
    <property type="match status" value="1"/>
</dbReference>
<comment type="caution">
    <text evidence="2">The sequence shown here is derived from an EMBL/GenBank/DDBJ whole genome shotgun (WGS) entry which is preliminary data.</text>
</comment>
<dbReference type="InterPro" id="IPR035919">
    <property type="entry name" value="EAL_sf"/>
</dbReference>
<dbReference type="PANTHER" id="PTHR33121">
    <property type="entry name" value="CYCLIC DI-GMP PHOSPHODIESTERASE PDEF"/>
    <property type="match status" value="1"/>
</dbReference>
<dbReference type="CDD" id="cd00130">
    <property type="entry name" value="PAS"/>
    <property type="match status" value="1"/>
</dbReference>
<evidence type="ECO:0000313" key="2">
    <source>
        <dbReference type="EMBL" id="MCO6418526.1"/>
    </source>
</evidence>
<dbReference type="EMBL" id="JAFIRR010000136">
    <property type="protein sequence ID" value="MCO6418526.1"/>
    <property type="molecule type" value="Genomic_DNA"/>
</dbReference>
<dbReference type="RefSeq" id="WP_252955155.1">
    <property type="nucleotide sequence ID" value="NZ_JAFIRR010000136.1"/>
</dbReference>
<feature type="domain" description="EAL" evidence="1">
    <location>
        <begin position="286"/>
        <end position="527"/>
    </location>
</feature>
<accession>A0ABT1D9A7</accession>
<dbReference type="PROSITE" id="PS50883">
    <property type="entry name" value="EAL"/>
    <property type="match status" value="1"/>
</dbReference>
<dbReference type="SMART" id="SM00091">
    <property type="entry name" value="PAS"/>
    <property type="match status" value="1"/>
</dbReference>
<protein>
    <submittedName>
        <fullName evidence="2">EAL domain-containing protein</fullName>
    </submittedName>
</protein>
<keyword evidence="3" id="KW-1185">Reference proteome</keyword>
<name>A0ABT1D9A7_9PROT</name>
<evidence type="ECO:0000259" key="1">
    <source>
        <dbReference type="PROSITE" id="PS50883"/>
    </source>
</evidence>
<dbReference type="InterPro" id="IPR035965">
    <property type="entry name" value="PAS-like_dom_sf"/>
</dbReference>
<organism evidence="2 3">
    <name type="scientific">Siccirubricoccus soli</name>
    <dbReference type="NCBI Taxonomy" id="2899147"/>
    <lineage>
        <taxon>Bacteria</taxon>
        <taxon>Pseudomonadati</taxon>
        <taxon>Pseudomonadota</taxon>
        <taxon>Alphaproteobacteria</taxon>
        <taxon>Acetobacterales</taxon>
        <taxon>Roseomonadaceae</taxon>
        <taxon>Siccirubricoccus</taxon>
    </lineage>
</organism>
<dbReference type="InterPro" id="IPR000014">
    <property type="entry name" value="PAS"/>
</dbReference>
<dbReference type="Gene3D" id="3.20.20.450">
    <property type="entry name" value="EAL domain"/>
    <property type="match status" value="1"/>
</dbReference>
<proteinExistence type="predicted"/>
<evidence type="ECO:0000313" key="3">
    <source>
        <dbReference type="Proteomes" id="UP001523392"/>
    </source>
</evidence>